<dbReference type="EMBL" id="KN835422">
    <property type="protein sequence ID" value="KIK37904.1"/>
    <property type="molecule type" value="Genomic_DNA"/>
</dbReference>
<dbReference type="InParanoid" id="A0A0D0AIE7"/>
<evidence type="ECO:0000256" key="1">
    <source>
        <dbReference type="SAM" id="Coils"/>
    </source>
</evidence>
<dbReference type="AlphaFoldDB" id="A0A0D0AIE7"/>
<dbReference type="HOGENOM" id="CLU_1062351_0_0_1"/>
<gene>
    <name evidence="2" type="ORF">CY34DRAFT_108892</name>
</gene>
<evidence type="ECO:0000313" key="2">
    <source>
        <dbReference type="EMBL" id="KIK37904.1"/>
    </source>
</evidence>
<keyword evidence="3" id="KW-1185">Reference proteome</keyword>
<accession>A0A0D0AIE7</accession>
<keyword evidence="1" id="KW-0175">Coiled coil</keyword>
<reference evidence="3" key="2">
    <citation type="submission" date="2015-01" db="EMBL/GenBank/DDBJ databases">
        <title>Evolutionary Origins and Diversification of the Mycorrhizal Mutualists.</title>
        <authorList>
            <consortium name="DOE Joint Genome Institute"/>
            <consortium name="Mycorrhizal Genomics Consortium"/>
            <person name="Kohler A."/>
            <person name="Kuo A."/>
            <person name="Nagy L.G."/>
            <person name="Floudas D."/>
            <person name="Copeland A."/>
            <person name="Barry K.W."/>
            <person name="Cichocki N."/>
            <person name="Veneault-Fourrey C."/>
            <person name="LaButti K."/>
            <person name="Lindquist E.A."/>
            <person name="Lipzen A."/>
            <person name="Lundell T."/>
            <person name="Morin E."/>
            <person name="Murat C."/>
            <person name="Riley R."/>
            <person name="Ohm R."/>
            <person name="Sun H."/>
            <person name="Tunlid A."/>
            <person name="Henrissat B."/>
            <person name="Grigoriev I.V."/>
            <person name="Hibbett D.S."/>
            <person name="Martin F."/>
        </authorList>
    </citation>
    <scope>NUCLEOTIDE SEQUENCE [LARGE SCALE GENOMIC DNA]</scope>
    <source>
        <strain evidence="3">UH-Slu-Lm8-n1</strain>
    </source>
</reference>
<reference evidence="2 3" key="1">
    <citation type="submission" date="2014-04" db="EMBL/GenBank/DDBJ databases">
        <authorList>
            <consortium name="DOE Joint Genome Institute"/>
            <person name="Kuo A."/>
            <person name="Ruytinx J."/>
            <person name="Rineau F."/>
            <person name="Colpaert J."/>
            <person name="Kohler A."/>
            <person name="Nagy L.G."/>
            <person name="Floudas D."/>
            <person name="Copeland A."/>
            <person name="Barry K.W."/>
            <person name="Cichocki N."/>
            <person name="Veneault-Fourrey C."/>
            <person name="LaButti K."/>
            <person name="Lindquist E.A."/>
            <person name="Lipzen A."/>
            <person name="Lundell T."/>
            <person name="Morin E."/>
            <person name="Murat C."/>
            <person name="Sun H."/>
            <person name="Tunlid A."/>
            <person name="Henrissat B."/>
            <person name="Grigoriev I.V."/>
            <person name="Hibbett D.S."/>
            <person name="Martin F."/>
            <person name="Nordberg H.P."/>
            <person name="Cantor M.N."/>
            <person name="Hua S.X."/>
        </authorList>
    </citation>
    <scope>NUCLEOTIDE SEQUENCE [LARGE SCALE GENOMIC DNA]</scope>
    <source>
        <strain evidence="2 3">UH-Slu-Lm8-n1</strain>
    </source>
</reference>
<dbReference type="Proteomes" id="UP000054485">
    <property type="component" value="Unassembled WGS sequence"/>
</dbReference>
<evidence type="ECO:0000313" key="3">
    <source>
        <dbReference type="Proteomes" id="UP000054485"/>
    </source>
</evidence>
<proteinExistence type="predicted"/>
<feature type="coiled-coil region" evidence="1">
    <location>
        <begin position="229"/>
        <end position="256"/>
    </location>
</feature>
<dbReference type="STRING" id="930992.A0A0D0AIE7"/>
<protein>
    <submittedName>
        <fullName evidence="2">Uncharacterized protein</fullName>
    </submittedName>
</protein>
<sequence length="262" mass="30267">MADSPKDNQYMKCSLRRIEHYKCTPSSLRVKIWTPHFPRISNGLKELSVDRDLHVIYHRDTSKQSSELIDPPSSKTRACDTAYMFGSARDKARILRIAYGPHKKLRTLPFFSATPPSALEVSILLSVIHRQASAYDVYKHESHWFADTVWRSLIKLFSGDEKLCRNHRARPRYHGITTEQSDQSVKAVCDAYQPEWQRMLETFEQVEQRHQAEQEKWLAQNQAGIDGGIRERQHKIDQMQAEIEQLRAKLAVSTESSTALSS</sequence>
<organism evidence="2 3">
    <name type="scientific">Suillus luteus UH-Slu-Lm8-n1</name>
    <dbReference type="NCBI Taxonomy" id="930992"/>
    <lineage>
        <taxon>Eukaryota</taxon>
        <taxon>Fungi</taxon>
        <taxon>Dikarya</taxon>
        <taxon>Basidiomycota</taxon>
        <taxon>Agaricomycotina</taxon>
        <taxon>Agaricomycetes</taxon>
        <taxon>Agaricomycetidae</taxon>
        <taxon>Boletales</taxon>
        <taxon>Suillineae</taxon>
        <taxon>Suillaceae</taxon>
        <taxon>Suillus</taxon>
    </lineage>
</organism>
<name>A0A0D0AIE7_9AGAM</name>
<dbReference type="OrthoDB" id="2641274at2759"/>